<evidence type="ECO:0008006" key="3">
    <source>
        <dbReference type="Google" id="ProtNLM"/>
    </source>
</evidence>
<dbReference type="Pfam" id="PF12646">
    <property type="entry name" value="DUF3783"/>
    <property type="match status" value="1"/>
</dbReference>
<proteinExistence type="predicted"/>
<reference evidence="1 2" key="1">
    <citation type="submission" date="2014-01" db="EMBL/GenBank/DDBJ databases">
        <title>Plasmidome dynamics in the species complex Clostridium novyi sensu lato converts strains of independent lineages into distinctly different pathogens.</title>
        <authorList>
            <person name="Skarin H."/>
            <person name="Segerman B."/>
        </authorList>
    </citation>
    <scope>NUCLEOTIDE SEQUENCE [LARGE SCALE GENOMIC DNA]</scope>
    <source>
        <strain evidence="1 2">4552</strain>
    </source>
</reference>
<evidence type="ECO:0000313" key="1">
    <source>
        <dbReference type="EMBL" id="KGM98462.1"/>
    </source>
</evidence>
<dbReference type="OrthoDB" id="2053609at2"/>
<dbReference type="Proteomes" id="UP000030012">
    <property type="component" value="Unassembled WGS sequence"/>
</dbReference>
<organism evidence="1 2">
    <name type="scientific">Clostridium novyi A str. 4552</name>
    <dbReference type="NCBI Taxonomy" id="1444289"/>
    <lineage>
        <taxon>Bacteria</taxon>
        <taxon>Bacillati</taxon>
        <taxon>Bacillota</taxon>
        <taxon>Clostridia</taxon>
        <taxon>Eubacteriales</taxon>
        <taxon>Clostridiaceae</taxon>
        <taxon>Clostridium</taxon>
    </lineage>
</organism>
<name>A0A0A0IC20_CLONO</name>
<dbReference type="AlphaFoldDB" id="A0A0A0IC20"/>
<dbReference type="InterPro" id="IPR016621">
    <property type="entry name" value="UCP014543"/>
</dbReference>
<protein>
    <recommendedName>
        <fullName evidence="3">DUF3783 domain-containing protein</fullName>
    </recommendedName>
</protein>
<dbReference type="EMBL" id="JENJ01000001">
    <property type="protein sequence ID" value="KGM98462.1"/>
    <property type="molecule type" value="Genomic_DNA"/>
</dbReference>
<dbReference type="PIRSF" id="PIRSF014543">
    <property type="entry name" value="UCP014543"/>
    <property type="match status" value="1"/>
</dbReference>
<comment type="caution">
    <text evidence="1">The sequence shown here is derived from an EMBL/GenBank/DDBJ whole genome shotgun (WGS) entry which is preliminary data.</text>
</comment>
<dbReference type="RefSeq" id="WP_039251877.1">
    <property type="nucleotide sequence ID" value="NZ_JENJ01000001.1"/>
</dbReference>
<gene>
    <name evidence="1" type="ORF">Z968_00490</name>
</gene>
<sequence length="126" mass="14746">MIGLNRKVLLVYGFNEEEKNILKKLVMENKIPSFKCINKNMATSSLEYIICDVNNDQYNGKLPEEKVVLFNSCQDKEVTKAISAIKEKINKDVIFAMVTKISNKWIFKDLLEHLIEEREWFKNNSN</sequence>
<accession>A0A0A0IC20</accession>
<evidence type="ECO:0000313" key="2">
    <source>
        <dbReference type="Proteomes" id="UP000030012"/>
    </source>
</evidence>